<evidence type="ECO:0000256" key="6">
    <source>
        <dbReference type="SAM" id="MobiDB-lite"/>
    </source>
</evidence>
<dbReference type="InterPro" id="IPR027417">
    <property type="entry name" value="P-loop_NTPase"/>
</dbReference>
<dbReference type="Pfam" id="PF00004">
    <property type="entry name" value="AAA"/>
    <property type="match status" value="1"/>
</dbReference>
<gene>
    <name evidence="9" type="primary">LOC112050929</name>
</gene>
<dbReference type="Pfam" id="PF17862">
    <property type="entry name" value="AAA_lid_3"/>
    <property type="match status" value="1"/>
</dbReference>
<evidence type="ECO:0000313" key="9">
    <source>
        <dbReference type="RefSeq" id="XP_052743252.1"/>
    </source>
</evidence>
<dbReference type="Pfam" id="PF00439">
    <property type="entry name" value="Bromodomain"/>
    <property type="match status" value="1"/>
</dbReference>
<feature type="compositionally biased region" description="Polar residues" evidence="6">
    <location>
        <begin position="33"/>
        <end position="42"/>
    </location>
</feature>
<evidence type="ECO:0000256" key="1">
    <source>
        <dbReference type="ARBA" id="ARBA00006914"/>
    </source>
</evidence>
<reference evidence="9" key="1">
    <citation type="submission" date="2025-08" db="UniProtKB">
        <authorList>
            <consortium name="RefSeq"/>
        </authorList>
    </citation>
    <scope>IDENTIFICATION</scope>
</reference>
<feature type="compositionally biased region" description="Low complexity" evidence="6">
    <location>
        <begin position="305"/>
        <end position="314"/>
    </location>
</feature>
<accession>A0ABM3LW24</accession>
<dbReference type="Proteomes" id="UP001652582">
    <property type="component" value="Chromosome 19"/>
</dbReference>
<evidence type="ECO:0000256" key="3">
    <source>
        <dbReference type="ARBA" id="ARBA00022840"/>
    </source>
</evidence>
<evidence type="ECO:0000313" key="8">
    <source>
        <dbReference type="Proteomes" id="UP001652582"/>
    </source>
</evidence>
<dbReference type="InterPro" id="IPR003960">
    <property type="entry name" value="ATPase_AAA_CS"/>
</dbReference>
<dbReference type="SMART" id="SM00297">
    <property type="entry name" value="BROMO"/>
    <property type="match status" value="1"/>
</dbReference>
<dbReference type="PANTHER" id="PTHR23069:SF0">
    <property type="entry name" value="TAT-BINDING HOMOLOG 7"/>
    <property type="match status" value="1"/>
</dbReference>
<feature type="compositionally biased region" description="Low complexity" evidence="6">
    <location>
        <begin position="376"/>
        <end position="390"/>
    </location>
</feature>
<keyword evidence="3" id="KW-0067">ATP-binding</keyword>
<keyword evidence="2" id="KW-0547">Nucleotide-binding</keyword>
<dbReference type="SMART" id="SM00382">
    <property type="entry name" value="AAA"/>
    <property type="match status" value="1"/>
</dbReference>
<name>A0ABM3LW24_BICAN</name>
<sequence>MVKTRRSNGENGEVDEGNYSINEVGSVSDEKASNWSQRELRSSQYKVTRKIQRWPAKYNRSRVRAIKMPRIMFPESDTEPEKYSRRSRQVRVFFADDNDSTNRSLKIRRNRGPRKNYMEDSEDKPIQQNISDVRRSCRKRKLLHHNFNESWITNELKVKGYPDLYCFPGTSSSDEFSSGDEARDTKKLTRSHVPTNTDEDTQLSRLRRTSARFTNKKDASESDSDDDKNLTVIEKKPVEAKTEKENNEKMDTEEAQETMSKDKLEKESKTDEKNVVQDSESNPRPVRSTRGRGRKKVNLQQDTASSSSSSESGSVLGLRPRRSKRTRAAQPARFVQLAPRETRGRPRVSGKTFTLRKKPYSLRERKPKLRRKTIRSQSPSSSSSSSSTTDSDTEEDLNVSMKNKTKGRQKSKSMNEDKKDRALRDIQPIEVDGSVRFSSVGGLEDHIKCLREMVLFPLMYPDLFDKFKTRPAKGVLFHGPPGTGKTLLARALANECSLVGGRKVAFFMRKGADCLKKWVGESERHLKLLFQQANKMKPSIIFFDEIDALAPVRSVRQEQVHTSVVGTLLAEMDGVCDRGEVIVIGATNRLDAVDPALRRAGRFDRELHFPPPHASARRDILDIYTRHWQPRLTDDTLTHIADITNGYGGSDLKALCSEAVLKALRRVYPQVYESECALVIVPKNVEVTVGDLESAMSGLVAAGARSSPAAARRLPHYSVPLLQSQLRSITNMIKEPSLTQRHGRYTDTPASANVLLIVGECAETHLAPALLAQLERCAVRELSVAALHSALAFTQEQALISLFSECRRADRGCILFIRDIMDVWRSLSGGAGAALLLQLWRTRAAGDNTLLVATAPAHASLPPQVNCCILFIRDIMDVWRSLSGGAGAALLLQLWRTRAAGDNTLLVATAPAHASLPPQLQELFPAYKECVYRVREPTSAEVINFLKPIISEAPLEAPIVQSTQPPPPLPRAPPPPPPRESEVEIARRKRKEDYKLRELRIFLRDICRKLASNRRFYKFTKPVDLEEVTDYLDIVKQPMDLETMMTKVDLHKYNCAKEFLDDVDLICANALEYNPDRTSSDKQIRHEACALRDHAHALIDVEMDSDFELDCQEIARRRVEEGAADNDLPDFIYTASNLPQVSLTTEQNDSKTVQTPQNGEKSETHSAKRKRRRINAWSKGLVVKRQKTTPKNFKDSNMPITDEESKENKPITSTPLHNGSCSSSGSDDDAPLRRPANDESLLNLTPHPQINHVLESPAKSTERTPTKQSPKKRNSGHETSTGDTEKVLINKTELDNILYKNAKALRNIGLEALLDLYADLAACVRAYVSTHDRTKLPHELHAVITRYLHANK</sequence>
<evidence type="ECO:0000256" key="4">
    <source>
        <dbReference type="ARBA" id="ARBA00023117"/>
    </source>
</evidence>
<comment type="similarity">
    <text evidence="1">Belongs to the AAA ATPase family.</text>
</comment>
<dbReference type="SUPFAM" id="SSF52540">
    <property type="entry name" value="P-loop containing nucleoside triphosphate hydrolases"/>
    <property type="match status" value="2"/>
</dbReference>
<dbReference type="InterPro" id="IPR003593">
    <property type="entry name" value="AAA+_ATPase"/>
</dbReference>
<keyword evidence="4 5" id="KW-0103">Bromodomain</keyword>
<feature type="compositionally biased region" description="Basic residues" evidence="6">
    <location>
        <begin position="354"/>
        <end position="374"/>
    </location>
</feature>
<evidence type="ECO:0000256" key="5">
    <source>
        <dbReference type="PROSITE-ProRule" id="PRU00035"/>
    </source>
</evidence>
<feature type="compositionally biased region" description="Basic residues" evidence="6">
    <location>
        <begin position="287"/>
        <end position="297"/>
    </location>
</feature>
<dbReference type="SUPFAM" id="SSF47370">
    <property type="entry name" value="Bromodomain"/>
    <property type="match status" value="1"/>
</dbReference>
<evidence type="ECO:0000259" key="7">
    <source>
        <dbReference type="PROSITE" id="PS50014"/>
    </source>
</evidence>
<dbReference type="CDD" id="cd05528">
    <property type="entry name" value="Bromo_AAA"/>
    <property type="match status" value="1"/>
</dbReference>
<feature type="compositionally biased region" description="Pro residues" evidence="6">
    <location>
        <begin position="964"/>
        <end position="978"/>
    </location>
</feature>
<dbReference type="PROSITE" id="PS00633">
    <property type="entry name" value="BROMODOMAIN_1"/>
    <property type="match status" value="1"/>
</dbReference>
<dbReference type="InterPro" id="IPR045199">
    <property type="entry name" value="ATAD2-like"/>
</dbReference>
<feature type="domain" description="Bromo" evidence="7">
    <location>
        <begin position="1011"/>
        <end position="1081"/>
    </location>
</feature>
<dbReference type="PANTHER" id="PTHR23069">
    <property type="entry name" value="AAA DOMAIN-CONTAINING"/>
    <property type="match status" value="1"/>
</dbReference>
<dbReference type="InterPro" id="IPR036427">
    <property type="entry name" value="Bromodomain-like_sf"/>
</dbReference>
<feature type="region of interest" description="Disordered" evidence="6">
    <location>
        <begin position="960"/>
        <end position="987"/>
    </location>
</feature>
<dbReference type="PROSITE" id="PS50014">
    <property type="entry name" value="BROMODOMAIN_2"/>
    <property type="match status" value="1"/>
</dbReference>
<keyword evidence="8" id="KW-1185">Reference proteome</keyword>
<dbReference type="InterPro" id="IPR041569">
    <property type="entry name" value="AAA_lid_3"/>
</dbReference>
<feature type="compositionally biased region" description="Basic and acidic residues" evidence="6">
    <location>
        <begin position="259"/>
        <end position="275"/>
    </location>
</feature>
<dbReference type="Gene3D" id="1.10.8.60">
    <property type="match status" value="1"/>
</dbReference>
<dbReference type="PRINTS" id="PR00503">
    <property type="entry name" value="BROMODOMAIN"/>
</dbReference>
<feature type="compositionally biased region" description="Basic and acidic residues" evidence="6">
    <location>
        <begin position="227"/>
        <end position="252"/>
    </location>
</feature>
<proteinExistence type="inferred from homology"/>
<dbReference type="Gene3D" id="3.40.50.300">
    <property type="entry name" value="P-loop containing nucleotide triphosphate hydrolases"/>
    <property type="match status" value="1"/>
</dbReference>
<evidence type="ECO:0000256" key="2">
    <source>
        <dbReference type="ARBA" id="ARBA00022741"/>
    </source>
</evidence>
<dbReference type="InterPro" id="IPR018359">
    <property type="entry name" value="Bromodomain_CS"/>
</dbReference>
<feature type="compositionally biased region" description="Polar residues" evidence="6">
    <location>
        <begin position="1145"/>
        <end position="1159"/>
    </location>
</feature>
<feature type="region of interest" description="Disordered" evidence="6">
    <location>
        <begin position="1"/>
        <end position="42"/>
    </location>
</feature>
<dbReference type="RefSeq" id="XP_052743252.1">
    <property type="nucleotide sequence ID" value="XM_052887292.1"/>
</dbReference>
<protein>
    <submittedName>
        <fullName evidence="9">ATPase family AAA domain-containing protein 2 isoform X1</fullName>
    </submittedName>
</protein>
<dbReference type="InterPro" id="IPR003959">
    <property type="entry name" value="ATPase_AAA_core"/>
</dbReference>
<dbReference type="Gene3D" id="1.20.920.10">
    <property type="entry name" value="Bromodomain-like"/>
    <property type="match status" value="1"/>
</dbReference>
<organism evidence="8 9">
    <name type="scientific">Bicyclus anynana</name>
    <name type="common">Squinting bush brown butterfly</name>
    <dbReference type="NCBI Taxonomy" id="110368"/>
    <lineage>
        <taxon>Eukaryota</taxon>
        <taxon>Metazoa</taxon>
        <taxon>Ecdysozoa</taxon>
        <taxon>Arthropoda</taxon>
        <taxon>Hexapoda</taxon>
        <taxon>Insecta</taxon>
        <taxon>Pterygota</taxon>
        <taxon>Neoptera</taxon>
        <taxon>Endopterygota</taxon>
        <taxon>Lepidoptera</taxon>
        <taxon>Glossata</taxon>
        <taxon>Ditrysia</taxon>
        <taxon>Papilionoidea</taxon>
        <taxon>Nymphalidae</taxon>
        <taxon>Satyrinae</taxon>
        <taxon>Satyrini</taxon>
        <taxon>Mycalesina</taxon>
        <taxon>Bicyclus</taxon>
    </lineage>
</organism>
<feature type="compositionally biased region" description="Basic and acidic residues" evidence="6">
    <location>
        <begin position="413"/>
        <end position="424"/>
    </location>
</feature>
<feature type="region of interest" description="Disordered" evidence="6">
    <location>
        <begin position="1145"/>
        <end position="1284"/>
    </location>
</feature>
<dbReference type="GeneID" id="112050929"/>
<dbReference type="PROSITE" id="PS00674">
    <property type="entry name" value="AAA"/>
    <property type="match status" value="1"/>
</dbReference>
<dbReference type="InterPro" id="IPR001487">
    <property type="entry name" value="Bromodomain"/>
</dbReference>
<feature type="region of interest" description="Disordered" evidence="6">
    <location>
        <begin position="169"/>
        <end position="424"/>
    </location>
</feature>